<accession>A0ABQ8GCN1</accession>
<name>A0ABQ8GCN1_9PEZI</name>
<dbReference type="EMBL" id="JAGTJR010000014">
    <property type="protein sequence ID" value="KAH7049430.1"/>
    <property type="molecule type" value="Genomic_DNA"/>
</dbReference>
<organism evidence="2 3">
    <name type="scientific">Macrophomina phaseolina</name>
    <dbReference type="NCBI Taxonomy" id="35725"/>
    <lineage>
        <taxon>Eukaryota</taxon>
        <taxon>Fungi</taxon>
        <taxon>Dikarya</taxon>
        <taxon>Ascomycota</taxon>
        <taxon>Pezizomycotina</taxon>
        <taxon>Dothideomycetes</taxon>
        <taxon>Dothideomycetes incertae sedis</taxon>
        <taxon>Botryosphaeriales</taxon>
        <taxon>Botryosphaeriaceae</taxon>
        <taxon>Macrophomina</taxon>
    </lineage>
</organism>
<dbReference type="Proteomes" id="UP000774617">
    <property type="component" value="Unassembled WGS sequence"/>
</dbReference>
<protein>
    <submittedName>
        <fullName evidence="2">Uncharacterized protein</fullName>
    </submittedName>
</protein>
<sequence length="213" mass="23100">MMIAHMLPCSHFTAGRPSPDSEQVSPTSTITTGRSVDIRGMPTVSPSKLDALSGGKTAQRPLVYAQLRPNCLSRNASLLAYQEADAFKHAVKRDGFDADRINLSILLTAARWTEPGIFTEDSTGMGSGGEIGRGGGADDDDEGDVTEPEILEHVGFELLSAQKVVYGRQGRGERAGGGMRPKEWHDVLGESVAERVKRRKRRPRRSSSDSNYS</sequence>
<gene>
    <name evidence="2" type="ORF">B0J12DRAFT_105166</name>
</gene>
<feature type="compositionally biased region" description="Basic residues" evidence="1">
    <location>
        <begin position="196"/>
        <end position="205"/>
    </location>
</feature>
<comment type="caution">
    <text evidence="2">The sequence shown here is derived from an EMBL/GenBank/DDBJ whole genome shotgun (WGS) entry which is preliminary data.</text>
</comment>
<feature type="region of interest" description="Disordered" evidence="1">
    <location>
        <begin position="170"/>
        <end position="213"/>
    </location>
</feature>
<feature type="compositionally biased region" description="Basic and acidic residues" evidence="1">
    <location>
        <begin position="170"/>
        <end position="195"/>
    </location>
</feature>
<reference evidence="2 3" key="1">
    <citation type="journal article" date="2021" name="Nat. Commun.">
        <title>Genetic determinants of endophytism in the Arabidopsis root mycobiome.</title>
        <authorList>
            <person name="Mesny F."/>
            <person name="Miyauchi S."/>
            <person name="Thiergart T."/>
            <person name="Pickel B."/>
            <person name="Atanasova L."/>
            <person name="Karlsson M."/>
            <person name="Huettel B."/>
            <person name="Barry K.W."/>
            <person name="Haridas S."/>
            <person name="Chen C."/>
            <person name="Bauer D."/>
            <person name="Andreopoulos W."/>
            <person name="Pangilinan J."/>
            <person name="LaButti K."/>
            <person name="Riley R."/>
            <person name="Lipzen A."/>
            <person name="Clum A."/>
            <person name="Drula E."/>
            <person name="Henrissat B."/>
            <person name="Kohler A."/>
            <person name="Grigoriev I.V."/>
            <person name="Martin F.M."/>
            <person name="Hacquard S."/>
        </authorList>
    </citation>
    <scope>NUCLEOTIDE SEQUENCE [LARGE SCALE GENOMIC DNA]</scope>
    <source>
        <strain evidence="2 3">MPI-SDFR-AT-0080</strain>
    </source>
</reference>
<keyword evidence="3" id="KW-1185">Reference proteome</keyword>
<proteinExistence type="predicted"/>
<evidence type="ECO:0000256" key="1">
    <source>
        <dbReference type="SAM" id="MobiDB-lite"/>
    </source>
</evidence>
<evidence type="ECO:0000313" key="3">
    <source>
        <dbReference type="Proteomes" id="UP000774617"/>
    </source>
</evidence>
<feature type="region of interest" description="Disordered" evidence="1">
    <location>
        <begin position="12"/>
        <end position="34"/>
    </location>
</feature>
<evidence type="ECO:0000313" key="2">
    <source>
        <dbReference type="EMBL" id="KAH7049430.1"/>
    </source>
</evidence>
<feature type="compositionally biased region" description="Polar residues" evidence="1">
    <location>
        <begin position="20"/>
        <end position="34"/>
    </location>
</feature>